<dbReference type="FunFam" id="3.40.50.720:FF:000084">
    <property type="entry name" value="Short-chain dehydrogenase reductase"/>
    <property type="match status" value="1"/>
</dbReference>
<dbReference type="Gene3D" id="3.40.50.720">
    <property type="entry name" value="NAD(P)-binding Rossmann-like Domain"/>
    <property type="match status" value="1"/>
</dbReference>
<proteinExistence type="inferred from homology"/>
<dbReference type="PANTHER" id="PTHR42760:SF133">
    <property type="entry name" value="3-OXOACYL-[ACYL-CARRIER-PROTEIN] REDUCTASE"/>
    <property type="match status" value="1"/>
</dbReference>
<evidence type="ECO:0000256" key="2">
    <source>
        <dbReference type="ARBA" id="ARBA00023002"/>
    </source>
</evidence>
<comment type="caution">
    <text evidence="3">The sequence shown here is derived from an EMBL/GenBank/DDBJ whole genome shotgun (WGS) entry which is preliminary data.</text>
</comment>
<evidence type="ECO:0000256" key="1">
    <source>
        <dbReference type="ARBA" id="ARBA00006484"/>
    </source>
</evidence>
<name>A0A2A4FUA9_9SPHN</name>
<keyword evidence="4" id="KW-1185">Reference proteome</keyword>
<evidence type="ECO:0000313" key="3">
    <source>
        <dbReference type="EMBL" id="PCE41719.1"/>
    </source>
</evidence>
<dbReference type="PANTHER" id="PTHR42760">
    <property type="entry name" value="SHORT-CHAIN DEHYDROGENASES/REDUCTASES FAMILY MEMBER"/>
    <property type="match status" value="1"/>
</dbReference>
<dbReference type="OrthoDB" id="5457012at2"/>
<dbReference type="SUPFAM" id="SSF51735">
    <property type="entry name" value="NAD(P)-binding Rossmann-fold domains"/>
    <property type="match status" value="1"/>
</dbReference>
<dbReference type="InterPro" id="IPR036291">
    <property type="entry name" value="NAD(P)-bd_dom_sf"/>
</dbReference>
<dbReference type="AlphaFoldDB" id="A0A2A4FUA9"/>
<dbReference type="SMR" id="A0A2A4FUA9"/>
<accession>A0A2A4FUA9</accession>
<evidence type="ECO:0000313" key="4">
    <source>
        <dbReference type="Proteomes" id="UP000218934"/>
    </source>
</evidence>
<dbReference type="RefSeq" id="WP_066961139.1">
    <property type="nucleotide sequence ID" value="NZ_CP023449.1"/>
</dbReference>
<organism evidence="3 4">
    <name type="scientific">Rhizorhabdus dicambivorans</name>
    <dbReference type="NCBI Taxonomy" id="1850238"/>
    <lineage>
        <taxon>Bacteria</taxon>
        <taxon>Pseudomonadati</taxon>
        <taxon>Pseudomonadota</taxon>
        <taxon>Alphaproteobacteria</taxon>
        <taxon>Sphingomonadales</taxon>
        <taxon>Sphingomonadaceae</taxon>
        <taxon>Rhizorhabdus</taxon>
    </lineage>
</organism>
<dbReference type="Proteomes" id="UP000218934">
    <property type="component" value="Unassembled WGS sequence"/>
</dbReference>
<dbReference type="PRINTS" id="PR00081">
    <property type="entry name" value="GDHRDH"/>
</dbReference>
<keyword evidence="2" id="KW-0560">Oxidoreductase</keyword>
<dbReference type="PROSITE" id="PS00061">
    <property type="entry name" value="ADH_SHORT"/>
    <property type="match status" value="1"/>
</dbReference>
<dbReference type="PRINTS" id="PR00080">
    <property type="entry name" value="SDRFAMILY"/>
</dbReference>
<dbReference type="KEGG" id="rdi:CMV14_18870"/>
<dbReference type="NCBIfam" id="NF005559">
    <property type="entry name" value="PRK07231.1"/>
    <property type="match status" value="1"/>
</dbReference>
<gene>
    <name evidence="3" type="ORF">COO09_13210</name>
</gene>
<reference evidence="3 4" key="1">
    <citation type="submission" date="2017-09" db="EMBL/GenBank/DDBJ databases">
        <title>The Catabolism of 3,6-Dichlorosalicylic acid is Initiated by the Cytochrome P450 Monooxygenase DsmABC in Rhizorhabdus dicambivorans Ndbn-20.</title>
        <authorList>
            <person name="Na L."/>
        </authorList>
    </citation>
    <scope>NUCLEOTIDE SEQUENCE [LARGE SCALE GENOMIC DNA]</scope>
    <source>
        <strain evidence="3 4">Ndbn-20m</strain>
    </source>
</reference>
<sequence length="258" mass="26383">MAEQGRLAGKTALVTGAGSGIGRAIASRFAAQGATILFTDIDGDRAAQAASAAGGHAMRLDVTDEAGWAAAAEQAEAVLGGLHILVNNAGICEPGSVEDTDLASWRKTHAINLDGVFLGCRTLLPLMTRTTERDGHGGAILNISSVSAMVAAGNFASYNSSKAAVRHLSKSVALHCARKGYAVRCNSIHPTFIDTPLIDGLGAGADHGAMIAKLARQVPMGRVGDTDDVAWAAVYLCSDEAKFVTGAELVIDGGLSAQ</sequence>
<dbReference type="EMBL" id="NWUF01000012">
    <property type="protein sequence ID" value="PCE41719.1"/>
    <property type="molecule type" value="Genomic_DNA"/>
</dbReference>
<dbReference type="InterPro" id="IPR020904">
    <property type="entry name" value="Sc_DH/Rdtase_CS"/>
</dbReference>
<dbReference type="Pfam" id="PF13561">
    <property type="entry name" value="adh_short_C2"/>
    <property type="match status" value="1"/>
</dbReference>
<dbReference type="InterPro" id="IPR002347">
    <property type="entry name" value="SDR_fam"/>
</dbReference>
<dbReference type="GO" id="GO:0016616">
    <property type="term" value="F:oxidoreductase activity, acting on the CH-OH group of donors, NAD or NADP as acceptor"/>
    <property type="evidence" value="ECO:0007669"/>
    <property type="project" value="TreeGrafter"/>
</dbReference>
<comment type="similarity">
    <text evidence="1">Belongs to the short-chain dehydrogenases/reductases (SDR) family.</text>
</comment>
<protein>
    <submittedName>
        <fullName evidence="3">3-beta hydroxysteroid dehydrogenase</fullName>
    </submittedName>
</protein>